<sequence length="128" mass="13635">MEDNEEQGLEAARVERTWKDIDDSINEMAQGEEGGSGRISADAQYRLMQEVLDRLDSIPHQDHAQAGGIVGLDKMEVGQLADVDAAPGAEGVAGGRVNGPAAGDSNSSGTWFPFRNKMVTSHEACTHP</sequence>
<dbReference type="Proteomes" id="UP000325313">
    <property type="component" value="Unassembled WGS sequence"/>
</dbReference>
<dbReference type="EMBL" id="VDEP01000140">
    <property type="protein sequence ID" value="KAA1128582.1"/>
    <property type="molecule type" value="Genomic_DNA"/>
</dbReference>
<evidence type="ECO:0000313" key="2">
    <source>
        <dbReference type="EMBL" id="KAA1128582.1"/>
    </source>
</evidence>
<reference evidence="2 3" key="1">
    <citation type="submission" date="2019-05" db="EMBL/GenBank/DDBJ databases">
        <title>Emergence of the Ug99 lineage of the wheat stem rust pathogen through somatic hybridization.</title>
        <authorList>
            <person name="Li F."/>
            <person name="Upadhyaya N.M."/>
            <person name="Sperschneider J."/>
            <person name="Matny O."/>
            <person name="Nguyen-Phuc H."/>
            <person name="Mago R."/>
            <person name="Raley C."/>
            <person name="Miller M.E."/>
            <person name="Silverstein K.A.T."/>
            <person name="Henningsen E."/>
            <person name="Hirsch C.D."/>
            <person name="Visser B."/>
            <person name="Pretorius Z.A."/>
            <person name="Steffenson B.J."/>
            <person name="Schwessinger B."/>
            <person name="Dodds P.N."/>
            <person name="Figueroa M."/>
        </authorList>
    </citation>
    <scope>NUCLEOTIDE SEQUENCE [LARGE SCALE GENOMIC DNA]</scope>
    <source>
        <strain evidence="2 3">Ug99</strain>
    </source>
</reference>
<feature type="region of interest" description="Disordered" evidence="1">
    <location>
        <begin position="1"/>
        <end position="20"/>
    </location>
</feature>
<evidence type="ECO:0000256" key="1">
    <source>
        <dbReference type="SAM" id="MobiDB-lite"/>
    </source>
</evidence>
<evidence type="ECO:0000313" key="3">
    <source>
        <dbReference type="Proteomes" id="UP000325313"/>
    </source>
</evidence>
<accession>A0A5B0RTB7</accession>
<name>A0A5B0RTB7_PUCGR</name>
<proteinExistence type="predicted"/>
<comment type="caution">
    <text evidence="2">The sequence shown here is derived from an EMBL/GenBank/DDBJ whole genome shotgun (WGS) entry which is preliminary data.</text>
</comment>
<protein>
    <submittedName>
        <fullName evidence="2">Uncharacterized protein</fullName>
    </submittedName>
</protein>
<gene>
    <name evidence="2" type="ORF">PGTUg99_006996</name>
</gene>
<organism evidence="2 3">
    <name type="scientific">Puccinia graminis f. sp. tritici</name>
    <dbReference type="NCBI Taxonomy" id="56615"/>
    <lineage>
        <taxon>Eukaryota</taxon>
        <taxon>Fungi</taxon>
        <taxon>Dikarya</taxon>
        <taxon>Basidiomycota</taxon>
        <taxon>Pucciniomycotina</taxon>
        <taxon>Pucciniomycetes</taxon>
        <taxon>Pucciniales</taxon>
        <taxon>Pucciniaceae</taxon>
        <taxon>Puccinia</taxon>
    </lineage>
</organism>
<dbReference type="AlphaFoldDB" id="A0A5B0RTB7"/>
<feature type="region of interest" description="Disordered" evidence="1">
    <location>
        <begin position="88"/>
        <end position="113"/>
    </location>
</feature>